<feature type="compositionally biased region" description="Basic and acidic residues" evidence="1">
    <location>
        <begin position="384"/>
        <end position="399"/>
    </location>
</feature>
<feature type="region of interest" description="Disordered" evidence="1">
    <location>
        <begin position="381"/>
        <end position="404"/>
    </location>
</feature>
<feature type="compositionally biased region" description="Basic and acidic residues" evidence="1">
    <location>
        <begin position="928"/>
        <end position="958"/>
    </location>
</feature>
<feature type="region of interest" description="Disordered" evidence="1">
    <location>
        <begin position="1180"/>
        <end position="1225"/>
    </location>
</feature>
<feature type="region of interest" description="Disordered" evidence="1">
    <location>
        <begin position="902"/>
        <end position="921"/>
    </location>
</feature>
<sequence>MDRPVPVPPKLIRVYGKPVALNPAHSSLLKAANVLEAEVNPLERENLSIESSSSAAAAAFTAPSKELNGNDDPLLRRRTLQEEMDEIDRMDDDELDKLTEEFRSVKPHQPSSSQPGQTNSAQPSCSSQPSLDAAPPTSMNKSGTTLQRPDSPSSSLPITPKDFSPLASNRNSKGGRIYSKRLRIADSDSDDQTGTNLRGGIDKSKSGLLELPSRSKTSMSAETFGRGPGGDDDDELPTLEQVYSEERRLALAAAEEELELEAEPYDENFREEEPTKIAGDADRGVDEMSETELETFNSPKRKKIKGLTKKEKQENQRTVASLRRRKEVRLTATCRAPYTRLQDIITKADESIALASGHKTKHLSLPKSPKKNTQLSKIITYHEQTSERPPTRDNPDVDPPKTSPIGEFFVHQTATDGPQKIDVIDDINYELPDFDEAFLTSKSGKPVILPDTKINKSKQKIEPQNNGKGKFKQVQTVERSTIIVNESDSDSDLDIIGKPTDIKERQITDYLTIEKPTTATLSKTSNPSRRGSFKTEIPETQLLTSRAAFRLESRRVGGSAPLRLKTADYMQSLLVKSAIDGAKIRKQKQAEFLERGGKLKERGSNLNSEQIDVKAILKKSAERLEKEMEEEGVENDWDEFESEGDILYSGDEGSSAEDGDRESGNASLVESDEEKIETSKQDIEDHFSDIKDTHCEEGKNVLAPNSSSMGDFCGDTDSPMASPKASKLVSFGRLKLPSSPIDLPGFEPVPKLSRESFTAKDNSTTSQNDCLPGFGCLTQGENQTDLVEGFGESPGFLKPSASPGFSQLFGDDDQPNFTHPPPPLKAARAVENDLKLKLEGVETNDNEELGGTCVLPSVRALPEEHERDALRIMMEAQERNMQDEQEEPMVYVNHHGLLTQTKPSMSLNAPPDSPLFSQDMISRTPFALRKDVVHDSQNRDRDEPRTNESEDKFSDWKNKTPGSPSLRFGEDVMSRSQSPLPEAARNAFSVVMKAQAQAKKSHRTGAGKLFLADQAEESEEEDGVLIRRSDDEDENEEGSEAGHEFLKDLVDDGEDEMDEEARLEAKRAVDELAMLHQRQAEEKQAEHIAKVVEGKIRIKQAKKQGHDGGLSDSDSEDDEEAEMIKANKRAQEYAAKKKKRAIHRLAEKHAPFFKAYEEGTTHWADQDDLKCLNPEEVLCGKNETDESGEEDSDESYGTPPQSGLSLKRQGHSKLIRKDDSDVEDTKVLKEDLDPVLPDQMMILSSPVQLPKVKIQDPLRKYTKLSAKSDIPSKHGDLDDLYETKALNQLTERQRNLAAGIAGEEGFQRGRNGTRFGRGAGSKTSSITYQKINQGKRDLKKIENGGQDDNGRVDVTRHQDEGNGEKANTKRGLSGVNDIVLGKSRLARLKKK</sequence>
<feature type="compositionally biased region" description="Polar residues" evidence="1">
    <location>
        <begin position="137"/>
        <end position="157"/>
    </location>
</feature>
<accession>A0AAV0ASZ8</accession>
<feature type="region of interest" description="Disordered" evidence="1">
    <location>
        <begin position="626"/>
        <end position="681"/>
    </location>
</feature>
<feature type="compositionally biased region" description="Acidic residues" evidence="1">
    <location>
        <begin position="627"/>
        <end position="644"/>
    </location>
</feature>
<feature type="region of interest" description="Disordered" evidence="1">
    <location>
        <begin position="927"/>
        <end position="981"/>
    </location>
</feature>
<organism evidence="3 4">
    <name type="scientific">Phakopsora pachyrhizi</name>
    <name type="common">Asian soybean rust disease fungus</name>
    <dbReference type="NCBI Taxonomy" id="170000"/>
    <lineage>
        <taxon>Eukaryota</taxon>
        <taxon>Fungi</taxon>
        <taxon>Dikarya</taxon>
        <taxon>Basidiomycota</taxon>
        <taxon>Pucciniomycotina</taxon>
        <taxon>Pucciniomycetes</taxon>
        <taxon>Pucciniales</taxon>
        <taxon>Phakopsoraceae</taxon>
        <taxon>Phakopsora</taxon>
    </lineage>
</organism>
<dbReference type="Proteomes" id="UP001153365">
    <property type="component" value="Unassembled WGS sequence"/>
</dbReference>
<dbReference type="InterPro" id="IPR018564">
    <property type="entry name" value="Repl_chkpnt_MRC1_dom"/>
</dbReference>
<feature type="region of interest" description="Disordered" evidence="1">
    <location>
        <begin position="1098"/>
        <end position="1127"/>
    </location>
</feature>
<feature type="compositionally biased region" description="Acidic residues" evidence="1">
    <location>
        <begin position="1014"/>
        <end position="1023"/>
    </location>
</feature>
<keyword evidence="4" id="KW-1185">Reference proteome</keyword>
<feature type="compositionally biased region" description="Basic and acidic residues" evidence="1">
    <location>
        <begin position="1040"/>
        <end position="1050"/>
    </location>
</feature>
<feature type="region of interest" description="Disordered" evidence="1">
    <location>
        <begin position="95"/>
        <end position="239"/>
    </location>
</feature>
<evidence type="ECO:0000259" key="2">
    <source>
        <dbReference type="Pfam" id="PF09444"/>
    </source>
</evidence>
<evidence type="ECO:0000313" key="3">
    <source>
        <dbReference type="EMBL" id="CAH7671656.1"/>
    </source>
</evidence>
<feature type="compositionally biased region" description="Basic and acidic residues" evidence="1">
    <location>
        <begin position="1215"/>
        <end position="1225"/>
    </location>
</feature>
<dbReference type="EMBL" id="CALTRL010001231">
    <property type="protein sequence ID" value="CAH7671656.1"/>
    <property type="molecule type" value="Genomic_DNA"/>
</dbReference>
<feature type="region of interest" description="Disordered" evidence="1">
    <location>
        <begin position="47"/>
        <end position="76"/>
    </location>
</feature>
<proteinExistence type="predicted"/>
<feature type="region of interest" description="Disordered" evidence="1">
    <location>
        <begin position="998"/>
        <end position="1060"/>
    </location>
</feature>
<feature type="compositionally biased region" description="Polar residues" evidence="1">
    <location>
        <begin position="1321"/>
        <end position="1332"/>
    </location>
</feature>
<evidence type="ECO:0000256" key="1">
    <source>
        <dbReference type="SAM" id="MobiDB-lite"/>
    </source>
</evidence>
<gene>
    <name evidence="3" type="ORF">PPACK8108_LOCUS6454</name>
</gene>
<feature type="domain" description="DNA replication checkpoint mediator MRC1" evidence="2">
    <location>
        <begin position="1010"/>
        <end position="1154"/>
    </location>
</feature>
<comment type="caution">
    <text evidence="3">The sequence shown here is derived from an EMBL/GenBank/DDBJ whole genome shotgun (WGS) entry which is preliminary data.</text>
</comment>
<evidence type="ECO:0000313" key="4">
    <source>
        <dbReference type="Proteomes" id="UP001153365"/>
    </source>
</evidence>
<feature type="region of interest" description="Disordered" evidence="1">
    <location>
        <begin position="698"/>
        <end position="724"/>
    </location>
</feature>
<feature type="compositionally biased region" description="Basic and acidic residues" evidence="1">
    <location>
        <begin position="1334"/>
        <end position="1367"/>
    </location>
</feature>
<name>A0AAV0ASZ8_PHAPC</name>
<feature type="region of interest" description="Disordered" evidence="1">
    <location>
        <begin position="260"/>
        <end position="320"/>
    </location>
</feature>
<protein>
    <submittedName>
        <fullName evidence="3">Expressed protein</fullName>
    </submittedName>
</protein>
<reference evidence="3" key="1">
    <citation type="submission" date="2022-06" db="EMBL/GenBank/DDBJ databases">
        <authorList>
            <consortium name="SYNGENTA / RWTH Aachen University"/>
        </authorList>
    </citation>
    <scope>NUCLEOTIDE SEQUENCE</scope>
</reference>
<feature type="region of interest" description="Disordered" evidence="1">
    <location>
        <begin position="1300"/>
        <end position="1372"/>
    </location>
</feature>
<feature type="compositionally biased region" description="Low complexity" evidence="1">
    <location>
        <begin position="48"/>
        <end position="64"/>
    </location>
</feature>
<feature type="compositionally biased region" description="Acidic residues" evidence="1">
    <location>
        <begin position="1185"/>
        <end position="1194"/>
    </location>
</feature>
<feature type="region of interest" description="Disordered" evidence="1">
    <location>
        <begin position="786"/>
        <end position="825"/>
    </location>
</feature>
<feature type="compositionally biased region" description="Basic and acidic residues" evidence="1">
    <location>
        <begin position="267"/>
        <end position="286"/>
    </location>
</feature>
<feature type="compositionally biased region" description="Polar residues" evidence="1">
    <location>
        <begin position="109"/>
        <end position="130"/>
    </location>
</feature>
<dbReference type="Pfam" id="PF09444">
    <property type="entry name" value="MRC1"/>
    <property type="match status" value="1"/>
</dbReference>